<dbReference type="Pfam" id="PF15352">
    <property type="entry name" value="K1377"/>
    <property type="match status" value="1"/>
</dbReference>
<comment type="caution">
    <text evidence="3">The sequence shown here is derived from an EMBL/GenBank/DDBJ whole genome shotgun (WGS) entry which is preliminary data.</text>
</comment>
<dbReference type="GO" id="GO:0097546">
    <property type="term" value="C:ciliary base"/>
    <property type="evidence" value="ECO:0007669"/>
    <property type="project" value="InterPro"/>
</dbReference>
<dbReference type="GO" id="GO:0031122">
    <property type="term" value="P:cytoplasmic microtubule organization"/>
    <property type="evidence" value="ECO:0007669"/>
    <property type="project" value="InterPro"/>
</dbReference>
<sequence>MLTGRPGARSAVAGLGTESSDTRDQAPLNPRLSGGRHRAAVYLDMKIHLEKNLEEERQILLQQQKICRNRARKYFVESNRRKKAFEEKRKEQEEREYQIREQILQERKQKFEEVTEKFQRAHIPLSQRRRAVFQKPVPPLEEALKQIQESNLKSKVNFSSSHRPTINQRAIDNTLPSSLSKNDQKHQKHLLSKTNCDKEMKENSRTDLAANKDAFQLKLVETQKLLEDQHLSSLQKFCDEVYQITNSEILSSVDSLEAGEHEEIYLTLTNKEPSTSIQQSSVFLKSANLQSTNLSCFDEDKLSFSKTQHINNWLINLDDPNTQNAKSLSDILSKPNVLPSRECFYSKEQNPSAVGRTVEKATNTTSNLVGFVYSPPIFIHDKKSKKTSENSTTRTTDSASGAFKRERPFGFERPTFKFSKSWNTPDSLTQDMATISDNVKYSELTQENRTTSIPTSFVPVATSLFLSPNTQSAKLLPKNSIHIKEIDPVQCSDKLGELKDVKNEKIKYFNCNKEESPLFSDNFPAAYIPHNFDSKDKKQKITKTSTSLSNIISNCDLVGQHKKMRYNIHESSVRFLKSILKKESKYEHDYFEALVINQSFKLGNEKAEAIRDSIELTKEKGKSAEVPKTIKKLRWFDETGDTGKNAEGNHSLKNRGEISQQWSQPLHIQTDNANASNIVSVPVCTVNSTDTKKPMGDSVSENVAALGGSGINHASLNCSLSSDFNIAKQAWSASEKEESKSPIYSSNSKTQKANLQRDRAKVIRTKSVKVQSGFVYPNRKGTVIRTQSASKTNTFLQAQGKLIVPHPPKSTSNIRSHKNIQVSQCQSEMPENSQNVITNNYFNSKHVLPTEHKLNQWNKESNLPLSHVYSDSVTVVPSLPYCSSEFHTLAKINYSNSPEIFAHQDGVLYCTQRCPMHEESHYSVAFRPIKEESVPSWKRQQNILSQNEKAADSTVMRRKRIVGNKKRTRLEKKKQNPGSVGQKCSKQMNNFGPSVQLSSSQPKQTTRDTSDIEEVSDSTSEFLMAENLVKSSVPEDEILSVMSGKQLQKPDMALNKTQQFNICALSAEEQKILQSLDRLNERLYYVQETICKNPSIKNTFQIIPFLKYLFGSIRCFGDDAEHPAKDQPISRCWIYITEKILMKDYNSNY</sequence>
<dbReference type="PANTHER" id="PTHR31191">
    <property type="entry name" value="CENTROSOMAL PROTEIN CEP126"/>
    <property type="match status" value="1"/>
</dbReference>
<dbReference type="PANTHER" id="PTHR31191:SF4">
    <property type="entry name" value="CENTROSOMAL PROTEIN OF 126 KDA"/>
    <property type="match status" value="1"/>
</dbReference>
<feature type="region of interest" description="Disordered" evidence="2">
    <location>
        <begin position="962"/>
        <end position="1016"/>
    </location>
</feature>
<feature type="region of interest" description="Disordered" evidence="2">
    <location>
        <begin position="1"/>
        <end position="33"/>
    </location>
</feature>
<gene>
    <name evidence="3" type="ORF">HJG60_002642</name>
</gene>
<dbReference type="InterPro" id="IPR028257">
    <property type="entry name" value="CEP126"/>
</dbReference>
<evidence type="ECO:0000256" key="2">
    <source>
        <dbReference type="SAM" id="MobiDB-lite"/>
    </source>
</evidence>
<dbReference type="EMBL" id="JABVXQ010000006">
    <property type="protein sequence ID" value="KAF6102658.1"/>
    <property type="molecule type" value="Genomic_DNA"/>
</dbReference>
<feature type="region of interest" description="Disordered" evidence="2">
    <location>
        <begin position="735"/>
        <end position="757"/>
    </location>
</feature>
<protein>
    <submittedName>
        <fullName evidence="3">Centrosomal protein 126</fullName>
    </submittedName>
</protein>
<name>A0A834A1H9_9CHIR</name>
<reference evidence="3 4" key="1">
    <citation type="journal article" date="2020" name="Nature">
        <title>Six reference-quality genomes reveal evolution of bat adaptations.</title>
        <authorList>
            <person name="Jebb D."/>
            <person name="Huang Z."/>
            <person name="Pippel M."/>
            <person name="Hughes G.M."/>
            <person name="Lavrichenko K."/>
            <person name="Devanna P."/>
            <person name="Winkler S."/>
            <person name="Jermiin L.S."/>
            <person name="Skirmuntt E.C."/>
            <person name="Katzourakis A."/>
            <person name="Burkitt-Gray L."/>
            <person name="Ray D.A."/>
            <person name="Sullivan K.A.M."/>
            <person name="Roscito J.G."/>
            <person name="Kirilenko B.M."/>
            <person name="Davalos L.M."/>
            <person name="Corthals A.P."/>
            <person name="Power M.L."/>
            <person name="Jones G."/>
            <person name="Ransome R.D."/>
            <person name="Dechmann D.K.N."/>
            <person name="Locatelli A.G."/>
            <person name="Puechmaille S.J."/>
            <person name="Fedrigo O."/>
            <person name="Jarvis E.D."/>
            <person name="Hiller M."/>
            <person name="Vernes S.C."/>
            <person name="Myers E.W."/>
            <person name="Teeling E.C."/>
        </authorList>
    </citation>
    <scope>NUCLEOTIDE SEQUENCE [LARGE SCALE GENOMIC DNA]</scope>
    <source>
        <strain evidence="3">Bat1K_MPI-CBG_1</strain>
    </source>
</reference>
<evidence type="ECO:0000256" key="1">
    <source>
        <dbReference type="SAM" id="Coils"/>
    </source>
</evidence>
<dbReference type="GO" id="GO:0007052">
    <property type="term" value="P:mitotic spindle organization"/>
    <property type="evidence" value="ECO:0007669"/>
    <property type="project" value="InterPro"/>
</dbReference>
<feature type="coiled-coil region" evidence="1">
    <location>
        <begin position="75"/>
        <end position="102"/>
    </location>
</feature>
<evidence type="ECO:0000313" key="4">
    <source>
        <dbReference type="Proteomes" id="UP000664940"/>
    </source>
</evidence>
<keyword evidence="1" id="KW-0175">Coiled coil</keyword>
<dbReference type="GO" id="GO:1905515">
    <property type="term" value="P:non-motile cilium assembly"/>
    <property type="evidence" value="ECO:0007669"/>
    <property type="project" value="InterPro"/>
</dbReference>
<accession>A0A834A1H9</accession>
<feature type="compositionally biased region" description="Polar residues" evidence="2">
    <location>
        <begin position="976"/>
        <end position="1004"/>
    </location>
</feature>
<dbReference type="AlphaFoldDB" id="A0A834A1H9"/>
<feature type="compositionally biased region" description="Basic residues" evidence="2">
    <location>
        <begin position="962"/>
        <end position="972"/>
    </location>
</feature>
<organism evidence="3 4">
    <name type="scientific">Phyllostomus discolor</name>
    <name type="common">pale spear-nosed bat</name>
    <dbReference type="NCBI Taxonomy" id="89673"/>
    <lineage>
        <taxon>Eukaryota</taxon>
        <taxon>Metazoa</taxon>
        <taxon>Chordata</taxon>
        <taxon>Craniata</taxon>
        <taxon>Vertebrata</taxon>
        <taxon>Euteleostomi</taxon>
        <taxon>Mammalia</taxon>
        <taxon>Eutheria</taxon>
        <taxon>Laurasiatheria</taxon>
        <taxon>Chiroptera</taxon>
        <taxon>Yangochiroptera</taxon>
        <taxon>Phyllostomidae</taxon>
        <taxon>Phyllostominae</taxon>
        <taxon>Phyllostomus</taxon>
    </lineage>
</organism>
<evidence type="ECO:0000313" key="3">
    <source>
        <dbReference type="EMBL" id="KAF6102658.1"/>
    </source>
</evidence>
<dbReference type="Proteomes" id="UP000664940">
    <property type="component" value="Unassembled WGS sequence"/>
</dbReference>
<feature type="compositionally biased region" description="Polar residues" evidence="2">
    <location>
        <begin position="742"/>
        <end position="754"/>
    </location>
</feature>
<dbReference type="GO" id="GO:0030496">
    <property type="term" value="C:midbody"/>
    <property type="evidence" value="ECO:0007669"/>
    <property type="project" value="TreeGrafter"/>
</dbReference>
<proteinExistence type="predicted"/>
<dbReference type="GO" id="GO:0005813">
    <property type="term" value="C:centrosome"/>
    <property type="evidence" value="ECO:0007669"/>
    <property type="project" value="InterPro"/>
</dbReference>